<name>A0A1I7XGP9_HETBA</name>
<dbReference type="PANTHER" id="PTHR12000:SF42">
    <property type="entry name" value="LEGUMAIN"/>
    <property type="match status" value="1"/>
</dbReference>
<protein>
    <submittedName>
        <fullName evidence="3">Legumain</fullName>
    </submittedName>
</protein>
<proteinExistence type="inferred from homology"/>
<reference evidence="3" key="1">
    <citation type="submission" date="2016-11" db="UniProtKB">
        <authorList>
            <consortium name="WormBaseParasite"/>
        </authorList>
    </citation>
    <scope>IDENTIFICATION</scope>
</reference>
<sequence length="137" mass="15330">MIATVSSRYDSLTKNGYQIKTNVKDKSELHQGKDVNPKNFLNILKGNASGVIGGNGKLIDSSSDDRIFVYFTDHGATGLISFPDDIVRILTVKMLDDTLSWMYTNGRYKQLVFYLEACESGSMFDVVRDNINGMLFN</sequence>
<dbReference type="AlphaFoldDB" id="A0A1I7XGP9"/>
<dbReference type="Proteomes" id="UP000095283">
    <property type="component" value="Unplaced"/>
</dbReference>
<dbReference type="Gene3D" id="3.40.50.1460">
    <property type="match status" value="1"/>
</dbReference>
<dbReference type="InterPro" id="IPR001096">
    <property type="entry name" value="Peptidase_C13"/>
</dbReference>
<evidence type="ECO:0000313" key="2">
    <source>
        <dbReference type="Proteomes" id="UP000095283"/>
    </source>
</evidence>
<dbReference type="PRINTS" id="PR00776">
    <property type="entry name" value="HEMOGLOBNASE"/>
</dbReference>
<dbReference type="PANTHER" id="PTHR12000">
    <property type="entry name" value="HEMOGLOBINASE FAMILY MEMBER"/>
    <property type="match status" value="1"/>
</dbReference>
<dbReference type="WBParaSite" id="Hba_16498">
    <property type="protein sequence ID" value="Hba_16498"/>
    <property type="gene ID" value="Hba_16498"/>
</dbReference>
<keyword evidence="2" id="KW-1185">Reference proteome</keyword>
<dbReference type="Pfam" id="PF01650">
    <property type="entry name" value="Peptidase_C13"/>
    <property type="match status" value="1"/>
</dbReference>
<dbReference type="GO" id="GO:0006624">
    <property type="term" value="P:vacuolar protein processing"/>
    <property type="evidence" value="ECO:0007669"/>
    <property type="project" value="TreeGrafter"/>
</dbReference>
<dbReference type="GO" id="GO:0051603">
    <property type="term" value="P:proteolysis involved in protein catabolic process"/>
    <property type="evidence" value="ECO:0007669"/>
    <property type="project" value="TreeGrafter"/>
</dbReference>
<comment type="similarity">
    <text evidence="1">Belongs to the peptidase C13 family.</text>
</comment>
<dbReference type="GO" id="GO:0005773">
    <property type="term" value="C:vacuole"/>
    <property type="evidence" value="ECO:0007669"/>
    <property type="project" value="GOC"/>
</dbReference>
<accession>A0A1I7XGP9</accession>
<evidence type="ECO:0000256" key="1">
    <source>
        <dbReference type="ARBA" id="ARBA00009941"/>
    </source>
</evidence>
<organism evidence="2 3">
    <name type="scientific">Heterorhabditis bacteriophora</name>
    <name type="common">Entomopathogenic nematode worm</name>
    <dbReference type="NCBI Taxonomy" id="37862"/>
    <lineage>
        <taxon>Eukaryota</taxon>
        <taxon>Metazoa</taxon>
        <taxon>Ecdysozoa</taxon>
        <taxon>Nematoda</taxon>
        <taxon>Chromadorea</taxon>
        <taxon>Rhabditida</taxon>
        <taxon>Rhabditina</taxon>
        <taxon>Rhabditomorpha</taxon>
        <taxon>Strongyloidea</taxon>
        <taxon>Heterorhabditidae</taxon>
        <taxon>Heterorhabditis</taxon>
    </lineage>
</organism>
<dbReference type="GO" id="GO:0004197">
    <property type="term" value="F:cysteine-type endopeptidase activity"/>
    <property type="evidence" value="ECO:0007669"/>
    <property type="project" value="TreeGrafter"/>
</dbReference>
<evidence type="ECO:0000313" key="3">
    <source>
        <dbReference type="WBParaSite" id="Hba_16498"/>
    </source>
</evidence>